<evidence type="ECO:0000256" key="5">
    <source>
        <dbReference type="ARBA" id="ARBA00022729"/>
    </source>
</evidence>
<accession>A0A978W0Q4</accession>
<dbReference type="InterPro" id="IPR049883">
    <property type="entry name" value="NOTCH1_EGF-like"/>
</dbReference>
<evidence type="ECO:0000313" key="11">
    <source>
        <dbReference type="EMBL" id="KAH7545538.1"/>
    </source>
</evidence>
<dbReference type="GO" id="GO:0005509">
    <property type="term" value="F:calcium ion binding"/>
    <property type="evidence" value="ECO:0007669"/>
    <property type="project" value="InterPro"/>
</dbReference>
<evidence type="ECO:0000256" key="8">
    <source>
        <dbReference type="PROSITE-ProRule" id="PRU00076"/>
    </source>
</evidence>
<keyword evidence="3 8" id="KW-0245">EGF-like domain</keyword>
<dbReference type="GO" id="GO:0030247">
    <property type="term" value="F:polysaccharide binding"/>
    <property type="evidence" value="ECO:0007669"/>
    <property type="project" value="InterPro"/>
</dbReference>
<keyword evidence="2" id="KW-0418">Kinase</keyword>
<keyword evidence="4" id="KW-0808">Transferase</keyword>
<protein>
    <recommendedName>
        <fullName evidence="10">EGF-like domain-containing protein</fullName>
    </recommendedName>
</protein>
<dbReference type="Pfam" id="PF00008">
    <property type="entry name" value="EGF"/>
    <property type="match status" value="1"/>
</dbReference>
<dbReference type="GO" id="GO:0016020">
    <property type="term" value="C:membrane"/>
    <property type="evidence" value="ECO:0007669"/>
    <property type="project" value="UniProtKB-SubCell"/>
</dbReference>
<dbReference type="PROSITE" id="PS50026">
    <property type="entry name" value="EGF_3"/>
    <property type="match status" value="1"/>
</dbReference>
<evidence type="ECO:0000256" key="6">
    <source>
        <dbReference type="ARBA" id="ARBA00023157"/>
    </source>
</evidence>
<keyword evidence="7" id="KW-0325">Glycoprotein</keyword>
<dbReference type="InterPro" id="IPR001881">
    <property type="entry name" value="EGF-like_Ca-bd_dom"/>
</dbReference>
<dbReference type="AlphaFoldDB" id="A0A978W0Q4"/>
<dbReference type="Pfam" id="PF07645">
    <property type="entry name" value="EGF_CA"/>
    <property type="match status" value="1"/>
</dbReference>
<evidence type="ECO:0000256" key="7">
    <source>
        <dbReference type="ARBA" id="ARBA00023180"/>
    </source>
</evidence>
<dbReference type="PANTHER" id="PTHR33491">
    <property type="entry name" value="OSJNBA0016N04.9 PROTEIN"/>
    <property type="match status" value="1"/>
</dbReference>
<dbReference type="SMART" id="SM00179">
    <property type="entry name" value="EGF_CA"/>
    <property type="match status" value="2"/>
</dbReference>
<feature type="chain" id="PRO_5037699521" description="EGF-like domain-containing protein" evidence="9">
    <location>
        <begin position="19"/>
        <end position="494"/>
    </location>
</feature>
<dbReference type="GO" id="GO:0004674">
    <property type="term" value="F:protein serine/threonine kinase activity"/>
    <property type="evidence" value="ECO:0007669"/>
    <property type="project" value="UniProtKB-KW"/>
</dbReference>
<dbReference type="Pfam" id="PF13947">
    <property type="entry name" value="GUB_WAK_bind"/>
    <property type="match status" value="1"/>
</dbReference>
<keyword evidence="5 9" id="KW-0732">Signal</keyword>
<evidence type="ECO:0000259" key="10">
    <source>
        <dbReference type="PROSITE" id="PS50026"/>
    </source>
</evidence>
<evidence type="ECO:0000256" key="3">
    <source>
        <dbReference type="ARBA" id="ARBA00022536"/>
    </source>
</evidence>
<comment type="caution">
    <text evidence="8">Lacks conserved residue(s) required for the propagation of feature annotation.</text>
</comment>
<dbReference type="SUPFAM" id="SSF57196">
    <property type="entry name" value="EGF/Laminin"/>
    <property type="match status" value="1"/>
</dbReference>
<gene>
    <name evidence="11" type="ORF">FEM48_Zijuj01G0104300</name>
</gene>
<comment type="subcellular location">
    <subcellularLocation>
        <location evidence="1">Membrane</location>
        <topology evidence="1">Single-pass type I membrane protein</topology>
    </subcellularLocation>
</comment>
<name>A0A978W0Q4_ZIZJJ</name>
<sequence>MASIIMAIGLLMIVLATATTIVAAQSIRHCRESCGDLKVPYPFGMDKDCYLGENFPENKFPWQIGILKQVPSMAIGILIVLVVLATTTTVVAAQSAAHCRESCGDLKVPYPFGMDEGCYLGEKFFITCNESYHPHRAFLTTGNVEVTNISLDDGELSVSQFIGRDCYDQNGVQTNNWQPSLNLSLYTVSSTKNKFFAVGCDTEAFVQGYRGTEVFATGCISWCESISTFNESCSGVGCCQTSIPYRMKNITVSVNSYYNHTDIWKYNPCSCAFVVDEKKFNFSRTSFKDLRKVKELPVVINWAVEDESGKTCSDAEKSSDFACKNNTKCIDVKDGSGGYHCQCLTGYHGNPYHRDGCQDIDECKIFSNPCNPGKCHNLPGNWTCTCPKGSKIINGTGCSKKDAIDQSERVLILYIALANELEGLVNLDKHPWGKVDLCGEENEYLLGSTSNTYENSSGKSGFRSSGTAIVGHDSSLEVGFVTSEKRHITCTKVL</sequence>
<dbReference type="EMBL" id="JAEACU010000001">
    <property type="protein sequence ID" value="KAH7545538.1"/>
    <property type="molecule type" value="Genomic_DNA"/>
</dbReference>
<reference evidence="11" key="1">
    <citation type="journal article" date="2021" name="Front. Plant Sci.">
        <title>Chromosome-Scale Genome Assembly for Chinese Sour Jujube and Insights Into Its Genome Evolution and Domestication Signature.</title>
        <authorList>
            <person name="Shen L.-Y."/>
            <person name="Luo H."/>
            <person name="Wang X.-L."/>
            <person name="Wang X.-M."/>
            <person name="Qiu X.-J."/>
            <person name="Liu H."/>
            <person name="Zhou S.-S."/>
            <person name="Jia K.-H."/>
            <person name="Nie S."/>
            <person name="Bao Y.-T."/>
            <person name="Zhang R.-G."/>
            <person name="Yun Q.-Z."/>
            <person name="Chai Y.-H."/>
            <person name="Lu J.-Y."/>
            <person name="Li Y."/>
            <person name="Zhao S.-W."/>
            <person name="Mao J.-F."/>
            <person name="Jia S.-G."/>
            <person name="Mao Y.-M."/>
        </authorList>
    </citation>
    <scope>NUCLEOTIDE SEQUENCE</scope>
    <source>
        <strain evidence="11">AT0</strain>
        <tissue evidence="11">Leaf</tissue>
    </source>
</reference>
<evidence type="ECO:0000256" key="2">
    <source>
        <dbReference type="ARBA" id="ARBA00022527"/>
    </source>
</evidence>
<comment type="caution">
    <text evidence="11">The sequence shown here is derived from an EMBL/GenBank/DDBJ whole genome shotgun (WGS) entry which is preliminary data.</text>
</comment>
<feature type="signal peptide" evidence="9">
    <location>
        <begin position="1"/>
        <end position="18"/>
    </location>
</feature>
<dbReference type="Gene3D" id="2.10.25.10">
    <property type="entry name" value="Laminin"/>
    <property type="match status" value="2"/>
</dbReference>
<evidence type="ECO:0000313" key="12">
    <source>
        <dbReference type="Proteomes" id="UP000813462"/>
    </source>
</evidence>
<keyword evidence="2" id="KW-0723">Serine/threonine-protein kinase</keyword>
<keyword evidence="6" id="KW-1015">Disulfide bond</keyword>
<dbReference type="Pfam" id="PF08488">
    <property type="entry name" value="WAK"/>
    <property type="match status" value="1"/>
</dbReference>
<dbReference type="InterPro" id="IPR013695">
    <property type="entry name" value="WAK"/>
</dbReference>
<evidence type="ECO:0000256" key="1">
    <source>
        <dbReference type="ARBA" id="ARBA00004479"/>
    </source>
</evidence>
<organism evidence="11 12">
    <name type="scientific">Ziziphus jujuba var. spinosa</name>
    <dbReference type="NCBI Taxonomy" id="714518"/>
    <lineage>
        <taxon>Eukaryota</taxon>
        <taxon>Viridiplantae</taxon>
        <taxon>Streptophyta</taxon>
        <taxon>Embryophyta</taxon>
        <taxon>Tracheophyta</taxon>
        <taxon>Spermatophyta</taxon>
        <taxon>Magnoliopsida</taxon>
        <taxon>eudicotyledons</taxon>
        <taxon>Gunneridae</taxon>
        <taxon>Pentapetalae</taxon>
        <taxon>rosids</taxon>
        <taxon>fabids</taxon>
        <taxon>Rosales</taxon>
        <taxon>Rhamnaceae</taxon>
        <taxon>Paliureae</taxon>
        <taxon>Ziziphus</taxon>
    </lineage>
</organism>
<dbReference type="InterPro" id="IPR025287">
    <property type="entry name" value="WAK_GUB"/>
</dbReference>
<dbReference type="CDD" id="cd00054">
    <property type="entry name" value="EGF_CA"/>
    <property type="match status" value="1"/>
</dbReference>
<dbReference type="SMART" id="SM00181">
    <property type="entry name" value="EGF"/>
    <property type="match status" value="2"/>
</dbReference>
<dbReference type="InterPro" id="IPR000742">
    <property type="entry name" value="EGF"/>
</dbReference>
<evidence type="ECO:0000256" key="9">
    <source>
        <dbReference type="SAM" id="SignalP"/>
    </source>
</evidence>
<evidence type="ECO:0000256" key="4">
    <source>
        <dbReference type="ARBA" id="ARBA00022679"/>
    </source>
</evidence>
<feature type="domain" description="EGF-like" evidence="10">
    <location>
        <begin position="314"/>
        <end position="358"/>
    </location>
</feature>
<proteinExistence type="predicted"/>
<dbReference type="Proteomes" id="UP000813462">
    <property type="component" value="Unassembled WGS sequence"/>
</dbReference>